<dbReference type="Pfam" id="PF01565">
    <property type="entry name" value="FAD_binding_4"/>
    <property type="match status" value="1"/>
</dbReference>
<dbReference type="GO" id="GO:0016491">
    <property type="term" value="F:oxidoreductase activity"/>
    <property type="evidence" value="ECO:0007669"/>
    <property type="project" value="UniProtKB-KW"/>
</dbReference>
<organism evidence="7 8">
    <name type="scientific">Actinopolyspora mzabensis</name>
    <dbReference type="NCBI Taxonomy" id="995066"/>
    <lineage>
        <taxon>Bacteria</taxon>
        <taxon>Bacillati</taxon>
        <taxon>Actinomycetota</taxon>
        <taxon>Actinomycetes</taxon>
        <taxon>Actinopolysporales</taxon>
        <taxon>Actinopolysporaceae</taxon>
        <taxon>Actinopolyspora</taxon>
    </lineage>
</organism>
<dbReference type="InterPro" id="IPR016169">
    <property type="entry name" value="FAD-bd_PCMH_sub2"/>
</dbReference>
<dbReference type="InterPro" id="IPR012951">
    <property type="entry name" value="BBE"/>
</dbReference>
<dbReference type="PANTHER" id="PTHR42973">
    <property type="entry name" value="BINDING OXIDOREDUCTASE, PUTATIVE (AFU_ORTHOLOGUE AFUA_1G17690)-RELATED"/>
    <property type="match status" value="1"/>
</dbReference>
<dbReference type="OrthoDB" id="9775082at2"/>
<dbReference type="PROSITE" id="PS51387">
    <property type="entry name" value="FAD_PCMH"/>
    <property type="match status" value="1"/>
</dbReference>
<evidence type="ECO:0000256" key="2">
    <source>
        <dbReference type="ARBA" id="ARBA00005466"/>
    </source>
</evidence>
<dbReference type="Gene3D" id="3.30.43.10">
    <property type="entry name" value="Uridine Diphospho-n-acetylenolpyruvylglucosamine Reductase, domain 2"/>
    <property type="match status" value="1"/>
</dbReference>
<comment type="cofactor">
    <cofactor evidence="1">
        <name>FAD</name>
        <dbReference type="ChEBI" id="CHEBI:57692"/>
    </cofactor>
</comment>
<keyword evidence="8" id="KW-1185">Reference proteome</keyword>
<evidence type="ECO:0000313" key="7">
    <source>
        <dbReference type="EMBL" id="SDJ94162.1"/>
    </source>
</evidence>
<evidence type="ECO:0000256" key="1">
    <source>
        <dbReference type="ARBA" id="ARBA00001974"/>
    </source>
</evidence>
<dbReference type="SUPFAM" id="SSF56176">
    <property type="entry name" value="FAD-binding/transporter-associated domain-like"/>
    <property type="match status" value="1"/>
</dbReference>
<dbReference type="InterPro" id="IPR006093">
    <property type="entry name" value="Oxy_OxRdtase_FAD_BS"/>
</dbReference>
<evidence type="ECO:0000256" key="5">
    <source>
        <dbReference type="ARBA" id="ARBA00023002"/>
    </source>
</evidence>
<gene>
    <name evidence="7" type="ORF">SAMN04487820_10375</name>
</gene>
<dbReference type="PANTHER" id="PTHR42973:SF39">
    <property type="entry name" value="FAD-BINDING PCMH-TYPE DOMAIN-CONTAINING PROTEIN"/>
    <property type="match status" value="1"/>
</dbReference>
<evidence type="ECO:0000313" key="8">
    <source>
        <dbReference type="Proteomes" id="UP000199213"/>
    </source>
</evidence>
<evidence type="ECO:0000256" key="3">
    <source>
        <dbReference type="ARBA" id="ARBA00022630"/>
    </source>
</evidence>
<dbReference type="Proteomes" id="UP000199213">
    <property type="component" value="Unassembled WGS sequence"/>
</dbReference>
<dbReference type="InterPro" id="IPR050416">
    <property type="entry name" value="FAD-linked_Oxidoreductase"/>
</dbReference>
<proteinExistence type="inferred from homology"/>
<dbReference type="InterPro" id="IPR036318">
    <property type="entry name" value="FAD-bd_PCMH-like_sf"/>
</dbReference>
<evidence type="ECO:0000256" key="4">
    <source>
        <dbReference type="ARBA" id="ARBA00022827"/>
    </source>
</evidence>
<reference evidence="8" key="1">
    <citation type="submission" date="2016-10" db="EMBL/GenBank/DDBJ databases">
        <authorList>
            <person name="Varghese N."/>
            <person name="Submissions S."/>
        </authorList>
    </citation>
    <scope>NUCLEOTIDE SEQUENCE [LARGE SCALE GENOMIC DNA]</scope>
    <source>
        <strain evidence="8">DSM 45460</strain>
    </source>
</reference>
<keyword evidence="5" id="KW-0560">Oxidoreductase</keyword>
<dbReference type="InterPro" id="IPR016167">
    <property type="entry name" value="FAD-bd_PCMH_sub1"/>
</dbReference>
<feature type="domain" description="FAD-binding PCMH-type" evidence="6">
    <location>
        <begin position="50"/>
        <end position="220"/>
    </location>
</feature>
<protein>
    <submittedName>
        <fullName evidence="7">FAD/FMN-containing dehydrogenase</fullName>
    </submittedName>
</protein>
<dbReference type="Gene3D" id="3.30.465.10">
    <property type="match status" value="1"/>
</dbReference>
<sequence>MPTQLRTLTPEPTTLSDETLRDFRAEFRGSVIGPLDSEYEQACVVQNGAFRGRPGLVLRCHGTADVVDAVELARRSRLLVTVRGGGHSVAGHSSCEGGLLIDLSGMRAVTVDPQRGVVRAQGGATWGDVDRESQLFGLAVPGGIVSTTGVGGLTLGGGIGWLHRAYGLACDNLRAVELVTADGRVVHADDEHYPELMWGLRGGGGNFGIVTAFEFDAHPLGPTVMDSTVIYDADDAETLLRRWRDWADTVPDEVTTRALFWTMPADPTLPPELHNRDVFILAALYAGDVASGQRVLEPIARFGTPVADLSAPTPYRLAQSSFDVFFPRGELLSYWKSIYLDELTDDAVELVLRRSRQRPHPLTMVHLPLLGGAMKRVDAAATAFGDRKAGYMLSVDGNWLEPSDSARVTEWVRDTVAEAATLPAAAGTYLNFSGDTEVDDAVRRAAFGTNLRRLTRLKTEYDPDNLFRSNSNIPPE</sequence>
<keyword evidence="4" id="KW-0274">FAD</keyword>
<accession>A0A1G8XU53</accession>
<dbReference type="Gene3D" id="3.40.462.20">
    <property type="match status" value="1"/>
</dbReference>
<comment type="similarity">
    <text evidence="2">Belongs to the oxygen-dependent FAD-linked oxidoreductase family.</text>
</comment>
<name>A0A1G8XU53_ACTMZ</name>
<keyword evidence="3" id="KW-0285">Flavoprotein</keyword>
<dbReference type="PROSITE" id="PS00862">
    <property type="entry name" value="OX2_COVAL_FAD"/>
    <property type="match status" value="1"/>
</dbReference>
<dbReference type="InterPro" id="IPR016166">
    <property type="entry name" value="FAD-bd_PCMH"/>
</dbReference>
<dbReference type="AlphaFoldDB" id="A0A1G8XU53"/>
<evidence type="ECO:0000259" key="6">
    <source>
        <dbReference type="PROSITE" id="PS51387"/>
    </source>
</evidence>
<dbReference type="Pfam" id="PF08031">
    <property type="entry name" value="BBE"/>
    <property type="match status" value="1"/>
</dbReference>
<dbReference type="EMBL" id="FNFM01000003">
    <property type="protein sequence ID" value="SDJ94162.1"/>
    <property type="molecule type" value="Genomic_DNA"/>
</dbReference>
<dbReference type="GO" id="GO:0071949">
    <property type="term" value="F:FAD binding"/>
    <property type="evidence" value="ECO:0007669"/>
    <property type="project" value="InterPro"/>
</dbReference>
<dbReference type="RefSeq" id="WP_092626916.1">
    <property type="nucleotide sequence ID" value="NZ_FNFM01000003.1"/>
</dbReference>
<dbReference type="InterPro" id="IPR006094">
    <property type="entry name" value="Oxid_FAD_bind_N"/>
</dbReference>